<evidence type="ECO:0000256" key="2">
    <source>
        <dbReference type="SAM" id="Phobius"/>
    </source>
</evidence>
<feature type="transmembrane region" description="Helical" evidence="2">
    <location>
        <begin position="29"/>
        <end position="52"/>
    </location>
</feature>
<dbReference type="PANTHER" id="PTHR34351">
    <property type="entry name" value="SLR1927 PROTEIN-RELATED"/>
    <property type="match status" value="1"/>
</dbReference>
<dbReference type="Proteomes" id="UP000306753">
    <property type="component" value="Unassembled WGS sequence"/>
</dbReference>
<feature type="transmembrane region" description="Helical" evidence="2">
    <location>
        <begin position="58"/>
        <end position="78"/>
    </location>
</feature>
<evidence type="ECO:0000313" key="4">
    <source>
        <dbReference type="Proteomes" id="UP000306753"/>
    </source>
</evidence>
<keyword evidence="2" id="KW-0812">Transmembrane</keyword>
<protein>
    <submittedName>
        <fullName evidence="3">DUF58 domain-containing protein</fullName>
    </submittedName>
</protein>
<comment type="caution">
    <text evidence="3">The sequence shown here is derived from an EMBL/GenBank/DDBJ whole genome shotgun (WGS) entry which is preliminary data.</text>
</comment>
<keyword evidence="4" id="KW-1185">Reference proteome</keyword>
<dbReference type="AlphaFoldDB" id="A0A5R9QAH8"/>
<keyword evidence="2" id="KW-1133">Transmembrane helix</keyword>
<gene>
    <name evidence="3" type="ORF">DN820_17510</name>
</gene>
<reference evidence="3 4" key="1">
    <citation type="journal article" date="2017" name="Eur. J. Clin. Microbiol. Infect. Dis.">
        <title>Uncommonly isolated clinical Pseudomonas: identification and phylogenetic assignation.</title>
        <authorList>
            <person name="Mulet M."/>
            <person name="Gomila M."/>
            <person name="Ramirez A."/>
            <person name="Cardew S."/>
            <person name="Moore E.R."/>
            <person name="Lalucat J."/>
            <person name="Garcia-Valdes E."/>
        </authorList>
    </citation>
    <scope>NUCLEOTIDE SEQUENCE [LARGE SCALE GENOMIC DNA]</scope>
    <source>
        <strain evidence="3 4">SD129</strain>
    </source>
</reference>
<keyword evidence="2" id="KW-0472">Membrane</keyword>
<evidence type="ECO:0000313" key="3">
    <source>
        <dbReference type="EMBL" id="TLX62129.1"/>
    </source>
</evidence>
<evidence type="ECO:0000256" key="1">
    <source>
        <dbReference type="SAM" id="MobiDB-lite"/>
    </source>
</evidence>
<dbReference type="PANTHER" id="PTHR34351:SF1">
    <property type="entry name" value="SLR1927 PROTEIN"/>
    <property type="match status" value="1"/>
</dbReference>
<proteinExistence type="predicted"/>
<dbReference type="EMBL" id="QLAG01000026">
    <property type="protein sequence ID" value="TLX62129.1"/>
    <property type="molecule type" value="Genomic_DNA"/>
</dbReference>
<accession>A0A5R9QAH8</accession>
<organism evidence="3 4">
    <name type="scientific">Stutzerimonas nosocomialis</name>
    <dbReference type="NCBI Taxonomy" id="1056496"/>
    <lineage>
        <taxon>Bacteria</taxon>
        <taxon>Pseudomonadati</taxon>
        <taxon>Pseudomonadota</taxon>
        <taxon>Gammaproteobacteria</taxon>
        <taxon>Pseudomonadales</taxon>
        <taxon>Pseudomonadaceae</taxon>
        <taxon>Stutzerimonas</taxon>
    </lineage>
</organism>
<sequence length="322" mass="35208">MNRLRGLAARWLDKRIPPAASVRLDQRRIFILPTAVGIAFGVALLLMLLAAINYQNSLAYGATFLLGSVFLVTILHTWRNLAGLVLQAGGAAPVFVGEQARLKVRLESRGPAYQAVALGWKESGLQLLDVPAKGISEVELAVPAQRRGWLRPGRLRVESRFPLGILVAWSWVDLELAALVYPRPLEGELPWGVGSDDSEDEGVRAQGAGADDYQGLKPWQPGESRRRLHWKAYSRGQGMLVKDFAALVGRDLLLDLDALDADLESRLSLLCHAVLELTDRHQPFLLKLGAQVIGPGDDQAHRDQCLRALALFGDSATPQVSP</sequence>
<dbReference type="RefSeq" id="WP_138412428.1">
    <property type="nucleotide sequence ID" value="NZ_QLAG01000026.1"/>
</dbReference>
<name>A0A5R9QAH8_9GAMM</name>
<feature type="region of interest" description="Disordered" evidence="1">
    <location>
        <begin position="196"/>
        <end position="220"/>
    </location>
</feature>